<dbReference type="SUPFAM" id="SSF141571">
    <property type="entry name" value="Pentapeptide repeat-like"/>
    <property type="match status" value="1"/>
</dbReference>
<keyword evidence="2" id="KW-1185">Reference proteome</keyword>
<organism evidence="1 2">
    <name type="scientific">Klenkia marina</name>
    <dbReference type="NCBI Taxonomy" id="1960309"/>
    <lineage>
        <taxon>Bacteria</taxon>
        <taxon>Bacillati</taxon>
        <taxon>Actinomycetota</taxon>
        <taxon>Actinomycetes</taxon>
        <taxon>Geodermatophilales</taxon>
        <taxon>Geodermatophilaceae</taxon>
        <taxon>Klenkia</taxon>
    </lineage>
</organism>
<dbReference type="Gene3D" id="2.160.20.80">
    <property type="entry name" value="E3 ubiquitin-protein ligase SopA"/>
    <property type="match status" value="1"/>
</dbReference>
<dbReference type="Proteomes" id="UP000198981">
    <property type="component" value="Unassembled WGS sequence"/>
</dbReference>
<dbReference type="EMBL" id="FMUH01000001">
    <property type="protein sequence ID" value="SCX40989.1"/>
    <property type="molecule type" value="Genomic_DNA"/>
</dbReference>
<accession>A0A1G4XIG1</accession>
<dbReference type="AlphaFoldDB" id="A0A1G4XIG1"/>
<reference evidence="2" key="1">
    <citation type="submission" date="2016-10" db="EMBL/GenBank/DDBJ databases">
        <authorList>
            <person name="Varghese N."/>
            <person name="Submissions S."/>
        </authorList>
    </citation>
    <scope>NUCLEOTIDE SEQUENCE [LARGE SCALE GENOMIC DNA]</scope>
    <source>
        <strain evidence="2">DSM 45722</strain>
    </source>
</reference>
<dbReference type="RefSeq" id="WP_092800302.1">
    <property type="nucleotide sequence ID" value="NZ_FMUH01000001.1"/>
</dbReference>
<protein>
    <submittedName>
        <fullName evidence="1">Uncharacterized protein YjbI, contains pentapeptide repeats</fullName>
    </submittedName>
</protein>
<proteinExistence type="predicted"/>
<evidence type="ECO:0000313" key="1">
    <source>
        <dbReference type="EMBL" id="SCX40989.1"/>
    </source>
</evidence>
<evidence type="ECO:0000313" key="2">
    <source>
        <dbReference type="Proteomes" id="UP000198981"/>
    </source>
</evidence>
<gene>
    <name evidence="1" type="ORF">SAMN03159343_1072</name>
</gene>
<name>A0A1G4XIG1_9ACTN</name>
<dbReference type="OrthoDB" id="2579959at2"/>
<dbReference type="STRING" id="1960309.SAMN03159343_1072"/>
<sequence length="211" mass="21418">MDVAELLAPLPPLADAGPHDLAGGTADGLRFAGLELTGDAGAAQLLECLLEDCALDGLGLARARLSTTGLLRCRATELLVHDGTWLDAVVEGGRYGAFTAHGASWTRVTLTGVRADYVNLRGATLVEVQLVDCALGELDLGGADLRRVTVTGGEIGTLHASGARCRSVDLTGAGLPDLDGVTGLRGATISAAQLAGWAGALAAELGIRVAR</sequence>